<name>A0A3P7L7P5_DIBLA</name>
<dbReference type="InterPro" id="IPR056564">
    <property type="entry name" value="Ig-like_KY"/>
</dbReference>
<evidence type="ECO:0000313" key="2">
    <source>
        <dbReference type="EMBL" id="VDN12564.1"/>
    </source>
</evidence>
<dbReference type="PANTHER" id="PTHR47020:SF1">
    <property type="entry name" value="HILLARIN"/>
    <property type="match status" value="1"/>
</dbReference>
<reference evidence="2 3" key="1">
    <citation type="submission" date="2018-11" db="EMBL/GenBank/DDBJ databases">
        <authorList>
            <consortium name="Pathogen Informatics"/>
        </authorList>
    </citation>
    <scope>NUCLEOTIDE SEQUENCE [LARGE SCALE GENOMIC DNA]</scope>
</reference>
<dbReference type="AlphaFoldDB" id="A0A3P7L7P5"/>
<protein>
    <recommendedName>
        <fullName evidence="1">KY-like immunoglobulin-like domain-containing protein</fullName>
    </recommendedName>
</protein>
<accession>A0A3P7L7P5</accession>
<gene>
    <name evidence="2" type="ORF">DILT_LOCUS8395</name>
</gene>
<dbReference type="PANTHER" id="PTHR47020">
    <property type="entry name" value="HILLARIN"/>
    <property type="match status" value="1"/>
</dbReference>
<proteinExistence type="predicted"/>
<sequence length="169" mass="19336">EFASLAFVLSPFFKYNLSLLTHRNGVVEFTEPEIRIDVGFPQGSENLLFFDIELKFDDQDFTEHYNRVPLIHYARHEVLEKESRLAVYVRPPKPGAYILSIYVNATESEVAIACDATETTDNHYKKVCEYRLIAKVSPNACLSPFPHEGSDGYGQMEVGLLLLLRFSHF</sequence>
<dbReference type="Proteomes" id="UP000281553">
    <property type="component" value="Unassembled WGS sequence"/>
</dbReference>
<dbReference type="EMBL" id="UYRU01054193">
    <property type="protein sequence ID" value="VDN12564.1"/>
    <property type="molecule type" value="Genomic_DNA"/>
</dbReference>
<evidence type="ECO:0000313" key="3">
    <source>
        <dbReference type="Proteomes" id="UP000281553"/>
    </source>
</evidence>
<evidence type="ECO:0000259" key="1">
    <source>
        <dbReference type="Pfam" id="PF23265"/>
    </source>
</evidence>
<keyword evidence="3" id="KW-1185">Reference proteome</keyword>
<dbReference type="InterPro" id="IPR053041">
    <property type="entry name" value="Transglut-like_Superfamily_Mod"/>
</dbReference>
<feature type="domain" description="KY-like immunoglobulin-like" evidence="1">
    <location>
        <begin position="1"/>
        <end position="142"/>
    </location>
</feature>
<dbReference type="Pfam" id="PF23265">
    <property type="entry name" value="Ig-like_KY"/>
    <property type="match status" value="1"/>
</dbReference>
<dbReference type="OrthoDB" id="6129702at2759"/>
<organism evidence="2 3">
    <name type="scientific">Dibothriocephalus latus</name>
    <name type="common">Fish tapeworm</name>
    <name type="synonym">Diphyllobothrium latum</name>
    <dbReference type="NCBI Taxonomy" id="60516"/>
    <lineage>
        <taxon>Eukaryota</taxon>
        <taxon>Metazoa</taxon>
        <taxon>Spiralia</taxon>
        <taxon>Lophotrochozoa</taxon>
        <taxon>Platyhelminthes</taxon>
        <taxon>Cestoda</taxon>
        <taxon>Eucestoda</taxon>
        <taxon>Diphyllobothriidea</taxon>
        <taxon>Diphyllobothriidae</taxon>
        <taxon>Dibothriocephalus</taxon>
    </lineage>
</organism>
<feature type="non-terminal residue" evidence="2">
    <location>
        <position position="1"/>
    </location>
</feature>